<accession>A0A843YJ05</accession>
<gene>
    <name evidence="2" type="ORF">GEV47_01465</name>
</gene>
<evidence type="ECO:0000313" key="3">
    <source>
        <dbReference type="Proteomes" id="UP000451565"/>
    </source>
</evidence>
<sequence>MGWAQQPFFIDHVQNGRTEPEVAAMPAMLRRRAGFIGKMALEVAYRCLAGRTDVPVVFCSRHGECQRSVALLTDLVRDEPLSPTTFSLSVHNAAAGLLSIGRHDQANHCALSGGDSGVEYGVIEACSLLADGASEVLIVVYDGILPEVFLQYQDNSEQPFAWAWLISSAENHNDVFSLSWGADTTDADGLSNLQTVEQKARQPAGLDVLRFQLNCHSQQAKHNELIRIVDHRRWHWRHHG</sequence>
<evidence type="ECO:0000259" key="1">
    <source>
        <dbReference type="Pfam" id="PF13723"/>
    </source>
</evidence>
<evidence type="ECO:0000313" key="2">
    <source>
        <dbReference type="EMBL" id="MQQ99354.1"/>
    </source>
</evidence>
<organism evidence="2 3">
    <name type="scientific">Glaciimonas soli</name>
    <dbReference type="NCBI Taxonomy" id="2590999"/>
    <lineage>
        <taxon>Bacteria</taxon>
        <taxon>Pseudomonadati</taxon>
        <taxon>Pseudomonadota</taxon>
        <taxon>Betaproteobacteria</taxon>
        <taxon>Burkholderiales</taxon>
        <taxon>Oxalobacteraceae</taxon>
        <taxon>Glaciimonas</taxon>
    </lineage>
</organism>
<dbReference type="AlphaFoldDB" id="A0A843YJ05"/>
<proteinExistence type="predicted"/>
<keyword evidence="3" id="KW-1185">Reference proteome</keyword>
<name>A0A843YJ05_9BURK</name>
<feature type="domain" description="Beta-ketoacyl synthase-like N-terminal" evidence="1">
    <location>
        <begin position="3"/>
        <end position="236"/>
    </location>
</feature>
<protein>
    <submittedName>
        <fullName evidence="2">3-oxoacyl-ACP synthase</fullName>
    </submittedName>
</protein>
<comment type="caution">
    <text evidence="2">The sequence shown here is derived from an EMBL/GenBank/DDBJ whole genome shotgun (WGS) entry which is preliminary data.</text>
</comment>
<dbReference type="Pfam" id="PF13723">
    <property type="entry name" value="Ketoacyl-synt_2"/>
    <property type="match status" value="1"/>
</dbReference>
<dbReference type="InterPro" id="IPR014030">
    <property type="entry name" value="Ketoacyl_synth_N"/>
</dbReference>
<dbReference type="Proteomes" id="UP000451565">
    <property type="component" value="Unassembled WGS sequence"/>
</dbReference>
<dbReference type="OrthoDB" id="9798676at2"/>
<dbReference type="EMBL" id="WINI01000001">
    <property type="protein sequence ID" value="MQQ99354.1"/>
    <property type="molecule type" value="Genomic_DNA"/>
</dbReference>
<reference evidence="2 3" key="1">
    <citation type="submission" date="2019-10" db="EMBL/GenBank/DDBJ databases">
        <title>Glaciimonas soli sp. nov., a psychrophilic bacterium isolated from the forest soil of a high elevation mountain in Taiwan.</title>
        <authorList>
            <person name="Wang L.-T."/>
            <person name="Shieh W.Y."/>
        </authorList>
    </citation>
    <scope>NUCLEOTIDE SEQUENCE [LARGE SCALE GENOMIC DNA]</scope>
    <source>
        <strain evidence="2 3">GS1</strain>
    </source>
</reference>